<feature type="region of interest" description="Disordered" evidence="1">
    <location>
        <begin position="199"/>
        <end position="251"/>
    </location>
</feature>
<sequence length="303" mass="33004">MASRRASSSSNCFGPRPAGKLSAKGFSQEYKRRIASVHQTINKFRKVGHKFSKPLIHTTIFNRDHSGKLTVYSSHDTFDALLDSTALNKVIWSLKQAAIADMYNHAKALELQLAKEFAVLLEAPSLKEAVKLIRRNRAKAARFSDERTKKEHVWNLQKVQRFRAIQRGEQVLYFSHRPLSIHDSPTSLAKWRCANNQLTGKKRKGQSGLSHPPSAPTTTASSAPTPLCQPTQMCNAASSPTAQPTSPLSEQNNAWEMSGSVFSSPSSSPLPGSLACSTAAASFFADTIAALPFAAAPSVLKAT</sequence>
<evidence type="ECO:0000313" key="2">
    <source>
        <dbReference type="Proteomes" id="UP000887566"/>
    </source>
</evidence>
<organism evidence="2 3">
    <name type="scientific">Plectus sambesii</name>
    <dbReference type="NCBI Taxonomy" id="2011161"/>
    <lineage>
        <taxon>Eukaryota</taxon>
        <taxon>Metazoa</taxon>
        <taxon>Ecdysozoa</taxon>
        <taxon>Nematoda</taxon>
        <taxon>Chromadorea</taxon>
        <taxon>Plectida</taxon>
        <taxon>Plectina</taxon>
        <taxon>Plectoidea</taxon>
        <taxon>Plectidae</taxon>
        <taxon>Plectus</taxon>
    </lineage>
</organism>
<proteinExistence type="predicted"/>
<dbReference type="AlphaFoldDB" id="A0A914X5H0"/>
<reference evidence="3" key="1">
    <citation type="submission" date="2022-11" db="UniProtKB">
        <authorList>
            <consortium name="WormBaseParasite"/>
        </authorList>
    </citation>
    <scope>IDENTIFICATION</scope>
</reference>
<dbReference type="Proteomes" id="UP000887566">
    <property type="component" value="Unplaced"/>
</dbReference>
<accession>A0A914X5H0</accession>
<feature type="compositionally biased region" description="Polar residues" evidence="1">
    <location>
        <begin position="228"/>
        <end position="251"/>
    </location>
</feature>
<protein>
    <submittedName>
        <fullName evidence="3">Uncharacterized protein</fullName>
    </submittedName>
</protein>
<keyword evidence="2" id="KW-1185">Reference proteome</keyword>
<name>A0A914X5H0_9BILA</name>
<feature type="compositionally biased region" description="Low complexity" evidence="1">
    <location>
        <begin position="216"/>
        <end position="226"/>
    </location>
</feature>
<dbReference type="WBParaSite" id="PSAMB.scaffold6490size9380.g28622.t1">
    <property type="protein sequence ID" value="PSAMB.scaffold6490size9380.g28622.t1"/>
    <property type="gene ID" value="PSAMB.scaffold6490size9380.g28622"/>
</dbReference>
<evidence type="ECO:0000313" key="3">
    <source>
        <dbReference type="WBParaSite" id="PSAMB.scaffold6490size9380.g28622.t1"/>
    </source>
</evidence>
<evidence type="ECO:0000256" key="1">
    <source>
        <dbReference type="SAM" id="MobiDB-lite"/>
    </source>
</evidence>